<dbReference type="RefSeq" id="WP_145197301.1">
    <property type="nucleotide sequence ID" value="NZ_CP036434.1"/>
</dbReference>
<dbReference type="Proteomes" id="UP000320390">
    <property type="component" value="Chromosome"/>
</dbReference>
<name>A0A518ERT6_9BACT</name>
<organism evidence="2 3">
    <name type="scientific">Saltatorellus ferox</name>
    <dbReference type="NCBI Taxonomy" id="2528018"/>
    <lineage>
        <taxon>Bacteria</taxon>
        <taxon>Pseudomonadati</taxon>
        <taxon>Planctomycetota</taxon>
        <taxon>Planctomycetia</taxon>
        <taxon>Planctomycetia incertae sedis</taxon>
        <taxon>Saltatorellus</taxon>
    </lineage>
</organism>
<sequence precursor="true">MKRLRHPLLGILAVAAPLFTSCVTHSVATEFHGVAGIRGVPVEYQTTTSWALHGLFIFPLLGDARKASVIDAFTEEAAAKGGARTRISQTSSFTYWFILPPLSFFIHPVTSTVEGDIEIQ</sequence>
<dbReference type="PROSITE" id="PS51257">
    <property type="entry name" value="PROKAR_LIPOPROTEIN"/>
    <property type="match status" value="1"/>
</dbReference>
<keyword evidence="1" id="KW-0732">Signal</keyword>
<gene>
    <name evidence="2" type="ORF">Poly30_23190</name>
</gene>
<dbReference type="AlphaFoldDB" id="A0A518ERT6"/>
<keyword evidence="3" id="KW-1185">Reference proteome</keyword>
<evidence type="ECO:0008006" key="4">
    <source>
        <dbReference type="Google" id="ProtNLM"/>
    </source>
</evidence>
<reference evidence="2 3" key="1">
    <citation type="submission" date="2019-02" db="EMBL/GenBank/DDBJ databases">
        <title>Deep-cultivation of Planctomycetes and their phenomic and genomic characterization uncovers novel biology.</title>
        <authorList>
            <person name="Wiegand S."/>
            <person name="Jogler M."/>
            <person name="Boedeker C."/>
            <person name="Pinto D."/>
            <person name="Vollmers J."/>
            <person name="Rivas-Marin E."/>
            <person name="Kohn T."/>
            <person name="Peeters S.H."/>
            <person name="Heuer A."/>
            <person name="Rast P."/>
            <person name="Oberbeckmann S."/>
            <person name="Bunk B."/>
            <person name="Jeske O."/>
            <person name="Meyerdierks A."/>
            <person name="Storesund J.E."/>
            <person name="Kallscheuer N."/>
            <person name="Luecker S."/>
            <person name="Lage O.M."/>
            <person name="Pohl T."/>
            <person name="Merkel B.J."/>
            <person name="Hornburger P."/>
            <person name="Mueller R.-W."/>
            <person name="Bruemmer F."/>
            <person name="Labrenz M."/>
            <person name="Spormann A.M."/>
            <person name="Op den Camp H."/>
            <person name="Overmann J."/>
            <person name="Amann R."/>
            <person name="Jetten M.S.M."/>
            <person name="Mascher T."/>
            <person name="Medema M.H."/>
            <person name="Devos D.P."/>
            <person name="Kaster A.-K."/>
            <person name="Ovreas L."/>
            <person name="Rohde M."/>
            <person name="Galperin M.Y."/>
            <person name="Jogler C."/>
        </authorList>
    </citation>
    <scope>NUCLEOTIDE SEQUENCE [LARGE SCALE GENOMIC DNA]</scope>
    <source>
        <strain evidence="2 3">Poly30</strain>
    </source>
</reference>
<feature type="signal peptide" evidence="1">
    <location>
        <begin position="1"/>
        <end position="26"/>
    </location>
</feature>
<feature type="chain" id="PRO_5021907365" description="Lipoprotein" evidence="1">
    <location>
        <begin position="27"/>
        <end position="120"/>
    </location>
</feature>
<evidence type="ECO:0000313" key="3">
    <source>
        <dbReference type="Proteomes" id="UP000320390"/>
    </source>
</evidence>
<protein>
    <recommendedName>
        <fullName evidence="4">Lipoprotein</fullName>
    </recommendedName>
</protein>
<evidence type="ECO:0000313" key="2">
    <source>
        <dbReference type="EMBL" id="QDV06804.1"/>
    </source>
</evidence>
<accession>A0A518ERT6</accession>
<dbReference type="OrthoDB" id="329843at2"/>
<evidence type="ECO:0000256" key="1">
    <source>
        <dbReference type="SAM" id="SignalP"/>
    </source>
</evidence>
<proteinExistence type="predicted"/>
<dbReference type="EMBL" id="CP036434">
    <property type="protein sequence ID" value="QDV06804.1"/>
    <property type="molecule type" value="Genomic_DNA"/>
</dbReference>